<sequence>MDFVQFCSPFGGSLFTEEYRGDIRKGDENLKHIASSLNGDNDEDSLAALILQQSCLCMLRGNNAEAMTHIERLEQCTNLSPRWRLRKEIYRILCVTLRRYPPIIRNIPSDFTQPWGVKVPIVSVSKEFSEAFAQYRRDSKVDDTTTFECLFLLAAINFPGFLRTARVRNPNYPTGKGGRIYQEMKEKVIERFENLQWFQKTCANAGMQRLSQYLKRLEVELQFAIGSSDKGIDDLRALEREYERSGDWAGCAACKLLEADYALTSPFSTPFAFNLIPVYSGNAGFVSQVWDETEDKLSLLESDELSQKLLQQAHDLFQKSDSPRGRAAVRLRQGCIEHMKCYSSACTPNERTGFLQAAKEHFTDALHLFDLDEVHCQIVRGHQMMLLISGHEDMKTVTSLAREIGSWGIRSNNEGISEFIGSLLIRFGRRLLYQSEVNKALMCFEAARECFSAMEEQYGTFQAMISTITVHSLTQNNLHARYLIEHQTESFYALLNYFDGLCDSDPLYKGFRTTKVNVIISYDSVVSPVYRNLGDFEALKKWRAEVKQLLKKDNMTMTFGFREALGDPFLNNYFGKAGHSLVTVSSSWASSSFNFFHSAPTLVKRFVNLVLSYLTGRSGSSSKEDVSEPEPKEETFFDKLHRAHSIMDDYSITIGRYRDLILTANVDEAEHVLRSFYASLVSMTPTFSTKVAGILVGIELGDSTITFKNLEMLNDEDLLGEWTLDKYAAVHHTQTLSSNANQHFRSQPHFENALYFCVLAGQWDRGYKLLHIIESTNPDFFDIRGWREVDMWHRFASAGLIAGRKGEVEKGFKYLLQALKLVESFRGNIGDKEARRSMISTAPIINITNALIFLCLECRKSDLPLTLISNNNFQDHSHARTWDENFLLFYERSRARSLLDSLRLQELGERLTAAEDNTNKIYKHAKLRHLRSLAIEHRMQGIEMPEMDQQELSMLENELRPDDGVLDYQQPMLSISLNIDPKDLYGAISDDALVIAIPYSLEAVYELAITAEKGILFAEKINILPAQFRSSAIRLLSYIRKSKDVTVMTQNMTSAPIRDLLQELSAAIILPIQGLIRSKHHIIFVMSFPLIGFPVGALALDGKPLCIQKAISQIPSLSSLLYLSKRSADKPRKPRTYQQKSQFVSSISKVSSWAEYEAKPMEPLLPMAGIESVAISHLFNIEPIKANEMDREKFRKVLNESRVLHVATHGVFESRSPWTMNLLLKEKVRALDLFEAQSNADLVVFSACSTGMGTVVGNEVLGFSHVLLEAGCSSYLGALWEVNDIATMLMMVLFFRQIRQCLDDRNSNVSAAELWRLALEDFYNMNPKRARGIIQDLIHIWKNTAPAARQLVQGGMVYLKKLSQCTNTEMDEAVHQGVDDSTDPLDLNYQHPYLYASFALIGNGALRLLRSEECRVQSP</sequence>
<dbReference type="Proteomes" id="UP000249363">
    <property type="component" value="Unassembled WGS sequence"/>
</dbReference>
<evidence type="ECO:0000313" key="3">
    <source>
        <dbReference type="Proteomes" id="UP000249363"/>
    </source>
</evidence>
<keyword evidence="3" id="KW-1185">Reference proteome</keyword>
<protein>
    <recommendedName>
        <fullName evidence="1">CHAT domain-containing protein</fullName>
    </recommendedName>
</protein>
<name>A0A364LEE5_TALAM</name>
<gene>
    <name evidence="2" type="ORF">BHQ10_010200</name>
</gene>
<dbReference type="RefSeq" id="XP_040738702.1">
    <property type="nucleotide sequence ID" value="XM_040872805.1"/>
</dbReference>
<dbReference type="InterPro" id="IPR024983">
    <property type="entry name" value="CHAT_dom"/>
</dbReference>
<dbReference type="GeneID" id="63799414"/>
<reference evidence="2 3" key="1">
    <citation type="journal article" date="2017" name="Biotechnol. Biofuels">
        <title>Differential beta-glucosidase expression as a function of carbon source availability in Talaromyces amestolkiae: a genomic and proteomic approach.</title>
        <authorList>
            <person name="de Eugenio L.I."/>
            <person name="Mendez-Liter J.A."/>
            <person name="Nieto-Dominguez M."/>
            <person name="Alonso L."/>
            <person name="Gil-Munoz J."/>
            <person name="Barriuso J."/>
            <person name="Prieto A."/>
            <person name="Martinez M.J."/>
        </authorList>
    </citation>
    <scope>NUCLEOTIDE SEQUENCE [LARGE SCALE GENOMIC DNA]</scope>
    <source>
        <strain evidence="2 3">CIB</strain>
    </source>
</reference>
<accession>A0A364LEE5</accession>
<dbReference type="OrthoDB" id="5040840at2759"/>
<dbReference type="Pfam" id="PF12770">
    <property type="entry name" value="CHAT"/>
    <property type="match status" value="1"/>
</dbReference>
<dbReference type="PANTHER" id="PTHR10098">
    <property type="entry name" value="RAPSYN-RELATED"/>
    <property type="match status" value="1"/>
</dbReference>
<comment type="caution">
    <text evidence="2">The sequence shown here is derived from an EMBL/GenBank/DDBJ whole genome shotgun (WGS) entry which is preliminary data.</text>
</comment>
<organism evidence="2 3">
    <name type="scientific">Talaromyces amestolkiae</name>
    <dbReference type="NCBI Taxonomy" id="1196081"/>
    <lineage>
        <taxon>Eukaryota</taxon>
        <taxon>Fungi</taxon>
        <taxon>Dikarya</taxon>
        <taxon>Ascomycota</taxon>
        <taxon>Pezizomycotina</taxon>
        <taxon>Eurotiomycetes</taxon>
        <taxon>Eurotiomycetidae</taxon>
        <taxon>Eurotiales</taxon>
        <taxon>Trichocomaceae</taxon>
        <taxon>Talaromyces</taxon>
        <taxon>Talaromyces sect. Talaromyces</taxon>
    </lineage>
</organism>
<proteinExistence type="predicted"/>
<dbReference type="STRING" id="1196081.A0A364LEE5"/>
<evidence type="ECO:0000259" key="1">
    <source>
        <dbReference type="Pfam" id="PF12770"/>
    </source>
</evidence>
<dbReference type="PANTHER" id="PTHR10098:SF108">
    <property type="entry name" value="TETRATRICOPEPTIDE REPEAT PROTEIN 28"/>
    <property type="match status" value="1"/>
</dbReference>
<dbReference type="EMBL" id="MIKG01000030">
    <property type="protein sequence ID" value="RAO74188.1"/>
    <property type="molecule type" value="Genomic_DNA"/>
</dbReference>
<feature type="domain" description="CHAT" evidence="1">
    <location>
        <begin position="1059"/>
        <end position="1403"/>
    </location>
</feature>
<evidence type="ECO:0000313" key="2">
    <source>
        <dbReference type="EMBL" id="RAO74188.1"/>
    </source>
</evidence>